<proteinExistence type="predicted"/>
<dbReference type="Proteomes" id="UP001488805">
    <property type="component" value="Unassembled WGS sequence"/>
</dbReference>
<sequence>MPRGHSGDLGKENIQKKSPPRLGLMSSNKDFCLLFQTCAADPSTAGPLCHLKGHLKGHLQLQPVTHQRATTCSSDCKEEDA</sequence>
<keyword evidence="3" id="KW-1185">Reference proteome</keyword>
<accession>A0AAW1G507</accession>
<evidence type="ECO:0000313" key="3">
    <source>
        <dbReference type="Proteomes" id="UP001488805"/>
    </source>
</evidence>
<feature type="compositionally biased region" description="Basic and acidic residues" evidence="1">
    <location>
        <begin position="1"/>
        <end position="15"/>
    </location>
</feature>
<feature type="region of interest" description="Disordered" evidence="1">
    <location>
        <begin position="1"/>
        <end position="23"/>
    </location>
</feature>
<evidence type="ECO:0000313" key="2">
    <source>
        <dbReference type="EMBL" id="KAK9541873.1"/>
    </source>
</evidence>
<protein>
    <submittedName>
        <fullName evidence="2">Uncharacterized protein</fullName>
    </submittedName>
</protein>
<evidence type="ECO:0000256" key="1">
    <source>
        <dbReference type="SAM" id="MobiDB-lite"/>
    </source>
</evidence>
<comment type="caution">
    <text evidence="2">The sequence shown here is derived from an EMBL/GenBank/DDBJ whole genome shotgun (WGS) entry which is preliminary data.</text>
</comment>
<organism evidence="2 3">
    <name type="scientific">Zoarces viviparus</name>
    <name type="common">Viviparous eelpout</name>
    <name type="synonym">Blennius viviparus</name>
    <dbReference type="NCBI Taxonomy" id="48416"/>
    <lineage>
        <taxon>Eukaryota</taxon>
        <taxon>Metazoa</taxon>
        <taxon>Chordata</taxon>
        <taxon>Craniata</taxon>
        <taxon>Vertebrata</taxon>
        <taxon>Euteleostomi</taxon>
        <taxon>Actinopterygii</taxon>
        <taxon>Neopterygii</taxon>
        <taxon>Teleostei</taxon>
        <taxon>Neoteleostei</taxon>
        <taxon>Acanthomorphata</taxon>
        <taxon>Eupercaria</taxon>
        <taxon>Perciformes</taxon>
        <taxon>Cottioidei</taxon>
        <taxon>Zoarcales</taxon>
        <taxon>Zoarcidae</taxon>
        <taxon>Zoarcinae</taxon>
        <taxon>Zoarces</taxon>
    </lineage>
</organism>
<dbReference type="EMBL" id="JBCEZU010000002">
    <property type="protein sequence ID" value="KAK9541873.1"/>
    <property type="molecule type" value="Genomic_DNA"/>
</dbReference>
<reference evidence="2 3" key="1">
    <citation type="journal article" date="2024" name="Genome Biol. Evol.">
        <title>Chromosome-level genome assembly of the viviparous eelpout Zoarces viviparus.</title>
        <authorList>
            <person name="Fuhrmann N."/>
            <person name="Brasseur M.V."/>
            <person name="Bakowski C.E."/>
            <person name="Podsiadlowski L."/>
            <person name="Prost S."/>
            <person name="Krehenwinkel H."/>
            <person name="Mayer C."/>
        </authorList>
    </citation>
    <scope>NUCLEOTIDE SEQUENCE [LARGE SCALE GENOMIC DNA]</scope>
    <source>
        <strain evidence="2">NO-MEL_2022_Ind0_liver</strain>
    </source>
</reference>
<name>A0AAW1G507_ZOAVI</name>
<gene>
    <name evidence="2" type="ORF">VZT92_001891</name>
</gene>
<dbReference type="AlphaFoldDB" id="A0AAW1G507"/>